<comment type="subcellular location">
    <subcellularLocation>
        <location evidence="1">Cell membrane</location>
        <topology evidence="1">Single-pass membrane protein</topology>
    </subcellularLocation>
</comment>
<keyword evidence="5" id="KW-1133">Transmembrane helix</keyword>
<feature type="domain" description="OmpA-like" evidence="9">
    <location>
        <begin position="296"/>
        <end position="412"/>
    </location>
</feature>
<keyword evidence="6 7" id="KW-0472">Membrane</keyword>
<evidence type="ECO:0000256" key="8">
    <source>
        <dbReference type="SAM" id="MobiDB-lite"/>
    </source>
</evidence>
<dbReference type="NCBIfam" id="NF004651">
    <property type="entry name" value="PRK05996.1"/>
    <property type="match status" value="1"/>
</dbReference>
<dbReference type="InterPro" id="IPR050330">
    <property type="entry name" value="Bact_OuterMem_StrucFunc"/>
</dbReference>
<evidence type="ECO:0000256" key="1">
    <source>
        <dbReference type="ARBA" id="ARBA00004162"/>
    </source>
</evidence>
<feature type="compositionally biased region" description="Basic and acidic residues" evidence="8">
    <location>
        <begin position="92"/>
        <end position="102"/>
    </location>
</feature>
<reference evidence="10 11" key="1">
    <citation type="submission" date="2020-08" db="EMBL/GenBank/DDBJ databases">
        <title>The Agave Microbiome: Exploring the role of microbial communities in plant adaptations to desert environments.</title>
        <authorList>
            <person name="Partida-Martinez L.P."/>
        </authorList>
    </citation>
    <scope>NUCLEOTIDE SEQUENCE [LARGE SCALE GENOMIC DNA]</scope>
    <source>
        <strain evidence="10 11">AT3.9</strain>
    </source>
</reference>
<evidence type="ECO:0000256" key="2">
    <source>
        <dbReference type="ARBA" id="ARBA00008914"/>
    </source>
</evidence>
<evidence type="ECO:0000256" key="6">
    <source>
        <dbReference type="ARBA" id="ARBA00023136"/>
    </source>
</evidence>
<dbReference type="Pfam" id="PF13677">
    <property type="entry name" value="MotB_plug"/>
    <property type="match status" value="1"/>
</dbReference>
<feature type="region of interest" description="Disordered" evidence="8">
    <location>
        <begin position="71"/>
        <end position="118"/>
    </location>
</feature>
<dbReference type="PROSITE" id="PS51123">
    <property type="entry name" value="OMPA_2"/>
    <property type="match status" value="1"/>
</dbReference>
<comment type="caution">
    <text evidence="10">The sequence shown here is derived from an EMBL/GenBank/DDBJ whole genome shotgun (WGS) entry which is preliminary data.</text>
</comment>
<evidence type="ECO:0000256" key="3">
    <source>
        <dbReference type="ARBA" id="ARBA00022475"/>
    </source>
</evidence>
<evidence type="ECO:0000313" key="11">
    <source>
        <dbReference type="Proteomes" id="UP000532010"/>
    </source>
</evidence>
<dbReference type="Gene3D" id="3.30.1330.60">
    <property type="entry name" value="OmpA-like domain"/>
    <property type="match status" value="1"/>
</dbReference>
<dbReference type="AlphaFoldDB" id="A0A7W4YVK4"/>
<dbReference type="CDD" id="cd07185">
    <property type="entry name" value="OmpA_C-like"/>
    <property type="match status" value="1"/>
</dbReference>
<accession>A0A7W4YVK4</accession>
<keyword evidence="4" id="KW-0812">Transmembrane</keyword>
<evidence type="ECO:0000256" key="7">
    <source>
        <dbReference type="PROSITE-ProRule" id="PRU00473"/>
    </source>
</evidence>
<keyword evidence="11" id="KW-1185">Reference proteome</keyword>
<proteinExistence type="inferred from homology"/>
<dbReference type="PANTHER" id="PTHR30329">
    <property type="entry name" value="STATOR ELEMENT OF FLAGELLAR MOTOR COMPLEX"/>
    <property type="match status" value="1"/>
</dbReference>
<gene>
    <name evidence="10" type="ORF">FHR70_000339</name>
</gene>
<name>A0A7W4YVK4_9HYPH</name>
<dbReference type="RefSeq" id="WP_183446469.1">
    <property type="nucleotide sequence ID" value="NZ_JACHWB010000001.1"/>
</dbReference>
<dbReference type="Proteomes" id="UP000532010">
    <property type="component" value="Unassembled WGS sequence"/>
</dbReference>
<evidence type="ECO:0000256" key="4">
    <source>
        <dbReference type="ARBA" id="ARBA00022692"/>
    </source>
</evidence>
<evidence type="ECO:0000313" key="10">
    <source>
        <dbReference type="EMBL" id="MBB3017299.1"/>
    </source>
</evidence>
<dbReference type="Pfam" id="PF00691">
    <property type="entry name" value="OmpA"/>
    <property type="match status" value="1"/>
</dbReference>
<sequence>MTSKTNKHEIVIVRRSDDGEDVVKGGAWKIAHADFMTAMMAFFLVMWLISLTDEETRSGVANYFNPVQLAESTPNKKGLDDPQNVPPDNETDNTKDGKEKGSGEGTGGKSHQLQKPRFKEGALFQDPYAVLARIADEIEPTPHDTLGADVTPGESDVPGLKAGEAFRDPFDPLYWQVAPVEEMKTDTPLKPGTAPSAPSKAIMDAIASLSEKPQTGRKTQQQASVEGDASPEGAATPSARGQSAAPGVSVEQNASETNAADQKAAELKREILKAVQPTKDVTPQPHIEVRRTGAGTLISLTDDFDFTMFAVGSAEPHAKVVRAMAEIAKILQARSGKIVIRGHTDARPFKSANYDNWRLSHARAQMALYMLVRGGLDERRIVRVEGHADREPKIPSDPNADQNRRVEILLQE</sequence>
<dbReference type="SUPFAM" id="SSF103088">
    <property type="entry name" value="OmpA-like"/>
    <property type="match status" value="1"/>
</dbReference>
<dbReference type="InterPro" id="IPR006665">
    <property type="entry name" value="OmpA-like"/>
</dbReference>
<evidence type="ECO:0000259" key="9">
    <source>
        <dbReference type="PROSITE" id="PS51123"/>
    </source>
</evidence>
<protein>
    <submittedName>
        <fullName evidence="10">Chemotaxis protein MotB</fullName>
    </submittedName>
</protein>
<dbReference type="GO" id="GO:0005886">
    <property type="term" value="C:plasma membrane"/>
    <property type="evidence" value="ECO:0007669"/>
    <property type="project" value="UniProtKB-SubCell"/>
</dbReference>
<keyword evidence="3" id="KW-1003">Cell membrane</keyword>
<evidence type="ECO:0000256" key="5">
    <source>
        <dbReference type="ARBA" id="ARBA00022989"/>
    </source>
</evidence>
<dbReference type="InterPro" id="IPR025713">
    <property type="entry name" value="MotB-like_N_dom"/>
</dbReference>
<feature type="compositionally biased region" description="Polar residues" evidence="8">
    <location>
        <begin position="211"/>
        <end position="224"/>
    </location>
</feature>
<comment type="similarity">
    <text evidence="2">Belongs to the MotB family.</text>
</comment>
<feature type="compositionally biased region" description="Polar residues" evidence="8">
    <location>
        <begin position="250"/>
        <end position="260"/>
    </location>
</feature>
<dbReference type="EMBL" id="JACHWB010000001">
    <property type="protein sequence ID" value="MBB3017299.1"/>
    <property type="molecule type" value="Genomic_DNA"/>
</dbReference>
<organism evidence="10 11">
    <name type="scientific">Microvirga lupini</name>
    <dbReference type="NCBI Taxonomy" id="420324"/>
    <lineage>
        <taxon>Bacteria</taxon>
        <taxon>Pseudomonadati</taxon>
        <taxon>Pseudomonadota</taxon>
        <taxon>Alphaproteobacteria</taxon>
        <taxon>Hyphomicrobiales</taxon>
        <taxon>Methylobacteriaceae</taxon>
        <taxon>Microvirga</taxon>
    </lineage>
</organism>
<dbReference type="InterPro" id="IPR036737">
    <property type="entry name" value="OmpA-like_sf"/>
</dbReference>
<feature type="region of interest" description="Disordered" evidence="8">
    <location>
        <begin position="210"/>
        <end position="264"/>
    </location>
</feature>
<dbReference type="PANTHER" id="PTHR30329:SF21">
    <property type="entry name" value="LIPOPROTEIN YIAD-RELATED"/>
    <property type="match status" value="1"/>
</dbReference>